<dbReference type="InterPro" id="IPR020103">
    <property type="entry name" value="PsdUridine_synth_cat_dom_sf"/>
</dbReference>
<keyword evidence="3 7" id="KW-0413">Isomerase</keyword>
<dbReference type="InterPro" id="IPR018496">
    <property type="entry name" value="PsdUridine_synth_RsuA/RluB_CS"/>
</dbReference>
<dbReference type="Gene3D" id="3.10.290.10">
    <property type="entry name" value="RNA-binding S4 domain"/>
    <property type="match status" value="1"/>
</dbReference>
<dbReference type="EMBL" id="AP023086">
    <property type="protein sequence ID" value="BCD97010.1"/>
    <property type="molecule type" value="Genomic_DNA"/>
</dbReference>
<evidence type="ECO:0000256" key="7">
    <source>
        <dbReference type="RuleBase" id="RU003887"/>
    </source>
</evidence>
<dbReference type="Pfam" id="PF00849">
    <property type="entry name" value="PseudoU_synth_2"/>
    <property type="match status" value="1"/>
</dbReference>
<reference evidence="9 10" key="1">
    <citation type="journal article" date="2022" name="IScience">
        <title>An ultrasensitive nanofiber-based assay for enzymatic hydrolysis and deep-sea microbial degradation of cellulose.</title>
        <authorList>
            <person name="Tsudome M."/>
            <person name="Tachioka M."/>
            <person name="Miyazaki M."/>
            <person name="Uchimura K."/>
            <person name="Tsuda M."/>
            <person name="Takaki Y."/>
            <person name="Deguchi S."/>
        </authorList>
    </citation>
    <scope>NUCLEOTIDE SEQUENCE [LARGE SCALE GENOMIC DNA]</scope>
    <source>
        <strain evidence="9 10">GE09</strain>
    </source>
</reference>
<dbReference type="InterPro" id="IPR006145">
    <property type="entry name" value="PsdUridine_synth_RsuA/RluA"/>
</dbReference>
<evidence type="ECO:0000256" key="5">
    <source>
        <dbReference type="ARBA" id="ARBA00037590"/>
    </source>
</evidence>
<dbReference type="InterPro" id="IPR000748">
    <property type="entry name" value="PsdUridine_synth_RsuA/RluB/E/F"/>
</dbReference>
<dbReference type="Gene3D" id="3.30.70.1560">
    <property type="entry name" value="Alpha-L RNA-binding motif"/>
    <property type="match status" value="1"/>
</dbReference>
<dbReference type="PANTHER" id="PTHR47683:SF4">
    <property type="entry name" value="PSEUDOURIDINE SYNTHASE"/>
    <property type="match status" value="1"/>
</dbReference>
<dbReference type="GO" id="GO:0001522">
    <property type="term" value="P:pseudouridine synthesis"/>
    <property type="evidence" value="ECO:0007669"/>
    <property type="project" value="InterPro"/>
</dbReference>
<dbReference type="SUPFAM" id="SSF55174">
    <property type="entry name" value="Alpha-L RNA-binding motif"/>
    <property type="match status" value="1"/>
</dbReference>
<dbReference type="InterPro" id="IPR020094">
    <property type="entry name" value="TruA/RsuA/RluB/E/F_N"/>
</dbReference>
<name>A0AAN1WGB3_9GAMM</name>
<evidence type="ECO:0000313" key="9">
    <source>
        <dbReference type="EMBL" id="BCD97010.1"/>
    </source>
</evidence>
<proteinExistence type="inferred from homology"/>
<organism evidence="9 10">
    <name type="scientific">Marinagarivorans cellulosilyticus</name>
    <dbReference type="NCBI Taxonomy" id="2721545"/>
    <lineage>
        <taxon>Bacteria</taxon>
        <taxon>Pseudomonadati</taxon>
        <taxon>Pseudomonadota</taxon>
        <taxon>Gammaproteobacteria</taxon>
        <taxon>Cellvibrionales</taxon>
        <taxon>Cellvibrionaceae</taxon>
        <taxon>Marinagarivorans</taxon>
    </lineage>
</organism>
<dbReference type="EC" id="5.4.99.-" evidence="7"/>
<dbReference type="Proteomes" id="UP001320119">
    <property type="component" value="Chromosome"/>
</dbReference>
<dbReference type="InterPro" id="IPR050343">
    <property type="entry name" value="RsuA_PseudoU_synthase"/>
</dbReference>
<evidence type="ECO:0000256" key="1">
    <source>
        <dbReference type="ARBA" id="ARBA00008348"/>
    </source>
</evidence>
<protein>
    <recommendedName>
        <fullName evidence="7">Pseudouridine synthase</fullName>
        <ecNumber evidence="7">5.4.99.-</ecNumber>
    </recommendedName>
</protein>
<dbReference type="KEGG" id="marq:MARGE09_P1210"/>
<dbReference type="PROSITE" id="PS01149">
    <property type="entry name" value="PSI_RSU"/>
    <property type="match status" value="1"/>
</dbReference>
<comment type="similarity">
    <text evidence="1 7">Belongs to the pseudouridine synthase RsuA family.</text>
</comment>
<dbReference type="CDD" id="cd02553">
    <property type="entry name" value="PseudoU_synth_RsuA"/>
    <property type="match status" value="1"/>
</dbReference>
<dbReference type="InterPro" id="IPR036986">
    <property type="entry name" value="S4_RNA-bd_sf"/>
</dbReference>
<comment type="function">
    <text evidence="5">Responsible for synthesis of pseudouridine from uracil-516 in 16S ribosomal RNA.</text>
</comment>
<evidence type="ECO:0000256" key="4">
    <source>
        <dbReference type="ARBA" id="ARBA00036749"/>
    </source>
</evidence>
<keyword evidence="10" id="KW-1185">Reference proteome</keyword>
<dbReference type="RefSeq" id="WP_236986488.1">
    <property type="nucleotide sequence ID" value="NZ_AP023086.1"/>
</dbReference>
<dbReference type="PANTHER" id="PTHR47683">
    <property type="entry name" value="PSEUDOURIDINE SYNTHASE FAMILY PROTEIN-RELATED"/>
    <property type="match status" value="1"/>
</dbReference>
<evidence type="ECO:0000313" key="10">
    <source>
        <dbReference type="Proteomes" id="UP001320119"/>
    </source>
</evidence>
<dbReference type="GO" id="GO:0003723">
    <property type="term" value="F:RNA binding"/>
    <property type="evidence" value="ECO:0007669"/>
    <property type="project" value="UniProtKB-KW"/>
</dbReference>
<keyword evidence="2 6" id="KW-0694">RNA-binding</keyword>
<dbReference type="GO" id="GO:0006364">
    <property type="term" value="P:rRNA processing"/>
    <property type="evidence" value="ECO:0007669"/>
    <property type="project" value="UniProtKB-ARBA"/>
</dbReference>
<dbReference type="InterPro" id="IPR042092">
    <property type="entry name" value="PsdUridine_s_RsuA/RluB/E/F_cat"/>
</dbReference>
<dbReference type="Gene3D" id="3.30.70.580">
    <property type="entry name" value="Pseudouridine synthase I, catalytic domain, N-terminal subdomain"/>
    <property type="match status" value="1"/>
</dbReference>
<evidence type="ECO:0000256" key="6">
    <source>
        <dbReference type="PROSITE-ProRule" id="PRU00182"/>
    </source>
</evidence>
<gene>
    <name evidence="9" type="ORF">MARGE09_P1210</name>
</gene>
<evidence type="ECO:0000256" key="2">
    <source>
        <dbReference type="ARBA" id="ARBA00022884"/>
    </source>
</evidence>
<dbReference type="SUPFAM" id="SSF55120">
    <property type="entry name" value="Pseudouridine synthase"/>
    <property type="match status" value="1"/>
</dbReference>
<dbReference type="NCBIfam" id="TIGR00093">
    <property type="entry name" value="pseudouridine synthase"/>
    <property type="match status" value="1"/>
</dbReference>
<accession>A0AAN1WGB3</accession>
<comment type="catalytic activity">
    <reaction evidence="4">
        <text>uridine(516) in 16S rRNA = pseudouridine(516) in 16S rRNA</text>
        <dbReference type="Rhea" id="RHEA:38867"/>
        <dbReference type="Rhea" id="RHEA-COMP:10089"/>
        <dbReference type="Rhea" id="RHEA-COMP:10090"/>
        <dbReference type="ChEBI" id="CHEBI:65314"/>
        <dbReference type="ChEBI" id="CHEBI:65315"/>
        <dbReference type="EC" id="5.4.99.19"/>
    </reaction>
</comment>
<evidence type="ECO:0000259" key="8">
    <source>
        <dbReference type="Pfam" id="PF00849"/>
    </source>
</evidence>
<dbReference type="AlphaFoldDB" id="A0AAN1WGB3"/>
<dbReference type="PROSITE" id="PS50889">
    <property type="entry name" value="S4"/>
    <property type="match status" value="1"/>
</dbReference>
<dbReference type="GO" id="GO:0160136">
    <property type="term" value="F:16S rRNA pseudouridine(516) synthase activity"/>
    <property type="evidence" value="ECO:0007669"/>
    <property type="project" value="UniProtKB-EC"/>
</dbReference>
<sequence length="236" mass="26612">MKTKTYRLDRFIRKHTSIAMGAVRLLVAQQKILVDGQPAQSIHQIIGEFTSVSLNGVNIQNNTARYIALHKPRGIVSATKDAKHSTVLDLLPQHERQGLHIVGRLDFNSTGLILLTNDGRWSKTINDEHKKVPKQYTVTVDKPITSDVITAFHQGIYFAYENITTKPAGLKIISPFTAQVTLTEGRYHQIKRMFGHFQIEVLTLHRFAIGQLHLNDTLSQGQYQCIAPQDVYESVS</sequence>
<feature type="domain" description="Pseudouridine synthase RsuA/RluA-like" evidence="8">
    <location>
        <begin position="66"/>
        <end position="194"/>
    </location>
</feature>
<evidence type="ECO:0000256" key="3">
    <source>
        <dbReference type="ARBA" id="ARBA00023235"/>
    </source>
</evidence>